<sequence>IAAVALSANLSIGEITSAGIGVGLMVFILGITRTIRIIEKWTPIPIVRGIQMGAGITFIINAAGLVQKHGKWGGGSWLWNDNYEWAIISFIFIFSFYSSKRIPTALILFIVGLIIALVKIFTSNDNKLPSISFNHPEIVVPTPEEFKTGFLSASLGQLPLTVLNSIIALSALADELFPE</sequence>
<name>A0ACA9PN31_9GLOM</name>
<proteinExistence type="predicted"/>
<dbReference type="EMBL" id="CAJVPT010037263">
    <property type="protein sequence ID" value="CAG8716990.1"/>
    <property type="molecule type" value="Genomic_DNA"/>
</dbReference>
<protein>
    <submittedName>
        <fullName evidence="1">16447_t:CDS:1</fullName>
    </submittedName>
</protein>
<gene>
    <name evidence="1" type="ORF">ACOLOM_LOCUS10949</name>
</gene>
<evidence type="ECO:0000313" key="1">
    <source>
        <dbReference type="EMBL" id="CAG8716990.1"/>
    </source>
</evidence>
<feature type="non-terminal residue" evidence="1">
    <location>
        <position position="179"/>
    </location>
</feature>
<dbReference type="Proteomes" id="UP000789525">
    <property type="component" value="Unassembled WGS sequence"/>
</dbReference>
<feature type="non-terminal residue" evidence="1">
    <location>
        <position position="1"/>
    </location>
</feature>
<accession>A0ACA9PN31</accession>
<reference evidence="1" key="1">
    <citation type="submission" date="2021-06" db="EMBL/GenBank/DDBJ databases">
        <authorList>
            <person name="Kallberg Y."/>
            <person name="Tangrot J."/>
            <person name="Rosling A."/>
        </authorList>
    </citation>
    <scope>NUCLEOTIDE SEQUENCE</scope>
    <source>
        <strain evidence="1">CL356</strain>
    </source>
</reference>
<organism evidence="1 2">
    <name type="scientific">Acaulospora colombiana</name>
    <dbReference type="NCBI Taxonomy" id="27376"/>
    <lineage>
        <taxon>Eukaryota</taxon>
        <taxon>Fungi</taxon>
        <taxon>Fungi incertae sedis</taxon>
        <taxon>Mucoromycota</taxon>
        <taxon>Glomeromycotina</taxon>
        <taxon>Glomeromycetes</taxon>
        <taxon>Diversisporales</taxon>
        <taxon>Acaulosporaceae</taxon>
        <taxon>Acaulospora</taxon>
    </lineage>
</organism>
<comment type="caution">
    <text evidence="1">The sequence shown here is derived from an EMBL/GenBank/DDBJ whole genome shotgun (WGS) entry which is preliminary data.</text>
</comment>
<keyword evidence="2" id="KW-1185">Reference proteome</keyword>
<evidence type="ECO:0000313" key="2">
    <source>
        <dbReference type="Proteomes" id="UP000789525"/>
    </source>
</evidence>